<dbReference type="Pfam" id="PF00731">
    <property type="entry name" value="AIRC"/>
    <property type="match status" value="1"/>
</dbReference>
<dbReference type="InterPro" id="IPR039476">
    <property type="entry name" value="P2CMN_synthase_LarB"/>
</dbReference>
<dbReference type="Proteomes" id="UP000198601">
    <property type="component" value="Unassembled WGS sequence"/>
</dbReference>
<evidence type="ECO:0000313" key="4">
    <source>
        <dbReference type="Proteomes" id="UP000198601"/>
    </source>
</evidence>
<reference evidence="4" key="1">
    <citation type="submission" date="2016-10" db="EMBL/GenBank/DDBJ databases">
        <authorList>
            <person name="Varghese N."/>
            <person name="Submissions S."/>
        </authorList>
    </citation>
    <scope>NUCLEOTIDE SEQUENCE [LARGE SCALE GENOMIC DNA]</scope>
    <source>
        <strain evidence="4">CGMCC 1.8946</strain>
    </source>
</reference>
<dbReference type="PANTHER" id="PTHR43064">
    <property type="entry name" value="PHOSPHORIBOSYLAMINOIMIDAZOLE CARBOXYLASE-RELATED"/>
    <property type="match status" value="1"/>
</dbReference>
<dbReference type="SUPFAM" id="SSF52255">
    <property type="entry name" value="N5-CAIR mutase (phosphoribosylaminoimidazole carboxylase, PurE)"/>
    <property type="match status" value="1"/>
</dbReference>
<dbReference type="RefSeq" id="WP_090673795.1">
    <property type="nucleotide sequence ID" value="NZ_FMTT01000026.1"/>
</dbReference>
<dbReference type="NCBIfam" id="NF033503">
    <property type="entry name" value="LarB"/>
    <property type="match status" value="1"/>
</dbReference>
<gene>
    <name evidence="3" type="ORF">SAMN04487970_102627</name>
</gene>
<sequence length="316" mass="33048">MMNIDNILKLVQSGDLDIAEAKRLLEEGLSGDHTAPAGRPESAAQARRTPEQPAIDKNVQDSKEDAGQQSAGETPMRRKAAFLSLSEDAVDDSLGYAQLDLSRPARTGFPEVIYGESKSAEQIAAIFERLAAHTDRVLATRVDAEKAAYVAERIPGVKHHPEARALTWLRSGEAVPDGGSYIAVVCAGTSDVPVAEEAVVTAECLGSRVERVYDVGVAGIHRLFRRLPVIRGASAVVVVAGMEGALASVLGGLVAVPVIAVPTSVGYGASFQGVAALLSMLNACAPGISVVNIDNGFGAGYNAALIHQNGTKRDET</sequence>
<organism evidence="3 4">
    <name type="scientific">Paenibacillus tianmuensis</name>
    <dbReference type="NCBI Taxonomy" id="624147"/>
    <lineage>
        <taxon>Bacteria</taxon>
        <taxon>Bacillati</taxon>
        <taxon>Bacillota</taxon>
        <taxon>Bacilli</taxon>
        <taxon>Bacillales</taxon>
        <taxon>Paenibacillaceae</taxon>
        <taxon>Paenibacillus</taxon>
    </lineage>
</organism>
<dbReference type="EMBL" id="FMTT01000026">
    <property type="protein sequence ID" value="SCW66546.1"/>
    <property type="molecule type" value="Genomic_DNA"/>
</dbReference>
<dbReference type="STRING" id="624147.SAMN04487970_102627"/>
<dbReference type="GO" id="GO:0006189">
    <property type="term" value="P:'de novo' IMP biosynthetic process"/>
    <property type="evidence" value="ECO:0007669"/>
    <property type="project" value="InterPro"/>
</dbReference>
<dbReference type="PANTHER" id="PTHR43064:SF1">
    <property type="entry name" value="SLL1489 PROTEIN"/>
    <property type="match status" value="1"/>
</dbReference>
<keyword evidence="4" id="KW-1185">Reference proteome</keyword>
<dbReference type="GO" id="GO:0016787">
    <property type="term" value="F:hydrolase activity"/>
    <property type="evidence" value="ECO:0007669"/>
    <property type="project" value="InterPro"/>
</dbReference>
<accession>A0A1G4SBV1</accession>
<feature type="domain" description="PurE" evidence="2">
    <location>
        <begin position="180"/>
        <end position="312"/>
    </location>
</feature>
<dbReference type="SMART" id="SM01001">
    <property type="entry name" value="AIRC"/>
    <property type="match status" value="1"/>
</dbReference>
<dbReference type="OrthoDB" id="9782511at2"/>
<protein>
    <recommendedName>
        <fullName evidence="2">PurE domain-containing protein</fullName>
    </recommendedName>
</protein>
<name>A0A1G4SBV1_9BACL</name>
<feature type="region of interest" description="Disordered" evidence="1">
    <location>
        <begin position="29"/>
        <end position="76"/>
    </location>
</feature>
<evidence type="ECO:0000313" key="3">
    <source>
        <dbReference type="EMBL" id="SCW66546.1"/>
    </source>
</evidence>
<dbReference type="InterPro" id="IPR000031">
    <property type="entry name" value="PurE_dom"/>
</dbReference>
<evidence type="ECO:0000259" key="2">
    <source>
        <dbReference type="SMART" id="SM01001"/>
    </source>
</evidence>
<evidence type="ECO:0000256" key="1">
    <source>
        <dbReference type="SAM" id="MobiDB-lite"/>
    </source>
</evidence>
<proteinExistence type="predicted"/>
<dbReference type="Gene3D" id="3.40.50.1970">
    <property type="match status" value="1"/>
</dbReference>
<dbReference type="AlphaFoldDB" id="A0A1G4SBV1"/>